<evidence type="ECO:0000313" key="3">
    <source>
        <dbReference type="EMBL" id="KAF7234357.1"/>
    </source>
</evidence>
<feature type="region of interest" description="Disordered" evidence="1">
    <location>
        <begin position="1"/>
        <end position="21"/>
    </location>
</feature>
<keyword evidence="4" id="KW-1185">Reference proteome</keyword>
<dbReference type="AlphaFoldDB" id="A0A8S9YIP5"/>
<evidence type="ECO:0000256" key="1">
    <source>
        <dbReference type="SAM" id="MobiDB-lite"/>
    </source>
</evidence>
<dbReference type="Pfam" id="PF18199">
    <property type="entry name" value="Dynein_C"/>
    <property type="match status" value="2"/>
</dbReference>
<dbReference type="GO" id="GO:0007018">
    <property type="term" value="P:microtubule-based movement"/>
    <property type="evidence" value="ECO:0007669"/>
    <property type="project" value="InterPro"/>
</dbReference>
<proteinExistence type="predicted"/>
<sequence length="390" mass="44579">MEPKETVLQESRNEDMPLGSNVRESQESLVAHVCHELLSKLPNSIAPYRLRERLETIGLLQPMTIFLRQEMERMNKLLRLVWSTVNDLLLAIEGVIVMSQPLHEAMDAIFEAKIPSVWLKFSWESNKLGFWFTELLERCTQLFAWLLETRPISFWMTGFFNPQGFLTALRQEIARKHPGWSLDCVVLVNRVTRMHVDEVREYPTDGVYVHGLYLQGAAWDHRNCRLIESRPKQLFDSLPVVNLTAQLEVSPGVYLGGFSTPEEPPGKYIFRAVKSKRVAPIGMSARANVNADRKRKPDDSGAIFSIYLPEEPYKYKSPNLFSDNKPKVSLAAPLLPHEEGSDAVSHVYIAPVYKNTHRSTDNFITTLKLACPKSSDHWIMRSVAVLGDFR</sequence>
<dbReference type="PANTHER" id="PTHR46961">
    <property type="entry name" value="DYNEIN HEAVY CHAIN 1, AXONEMAL-LIKE PROTEIN"/>
    <property type="match status" value="1"/>
</dbReference>
<dbReference type="GO" id="GO:0051959">
    <property type="term" value="F:dynein light intermediate chain binding"/>
    <property type="evidence" value="ECO:0007669"/>
    <property type="project" value="InterPro"/>
</dbReference>
<feature type="domain" description="Dynein heavy chain C-terminal" evidence="2">
    <location>
        <begin position="341"/>
        <end position="386"/>
    </location>
</feature>
<dbReference type="OrthoDB" id="10251809at2759"/>
<feature type="domain" description="Dynein heavy chain C-terminal" evidence="2">
    <location>
        <begin position="20"/>
        <end position="246"/>
    </location>
</feature>
<dbReference type="InterPro" id="IPR041228">
    <property type="entry name" value="Dynein_C"/>
</dbReference>
<accession>A0A8S9YIP5</accession>
<dbReference type="GO" id="GO:0030286">
    <property type="term" value="C:dynein complex"/>
    <property type="evidence" value="ECO:0007669"/>
    <property type="project" value="InterPro"/>
</dbReference>
<dbReference type="InterPro" id="IPR043160">
    <property type="entry name" value="Dynein_C_barrel"/>
</dbReference>
<dbReference type="Proteomes" id="UP000822476">
    <property type="component" value="Unassembled WGS sequence"/>
</dbReference>
<dbReference type="EMBL" id="JTDE01010134">
    <property type="protein sequence ID" value="KAF7234357.1"/>
    <property type="molecule type" value="Genomic_DNA"/>
</dbReference>
<name>A0A8S9YIP5_9TREM</name>
<dbReference type="Gene3D" id="1.20.1270.280">
    <property type="match status" value="1"/>
</dbReference>
<dbReference type="PANTHER" id="PTHR46961:SF19">
    <property type="entry name" value="DYNEIN HEAVY CHAIN 5, AXONEMAL"/>
    <property type="match status" value="1"/>
</dbReference>
<evidence type="ECO:0000259" key="2">
    <source>
        <dbReference type="Pfam" id="PF18199"/>
    </source>
</evidence>
<feature type="compositionally biased region" description="Basic and acidic residues" evidence="1">
    <location>
        <begin position="1"/>
        <end position="15"/>
    </location>
</feature>
<evidence type="ECO:0000313" key="4">
    <source>
        <dbReference type="Proteomes" id="UP000822476"/>
    </source>
</evidence>
<dbReference type="Gene3D" id="3.10.490.20">
    <property type="match status" value="2"/>
</dbReference>
<gene>
    <name evidence="3" type="ORF">EG68_12134</name>
</gene>
<comment type="caution">
    <text evidence="3">The sequence shown here is derived from an EMBL/GenBank/DDBJ whole genome shotgun (WGS) entry which is preliminary data.</text>
</comment>
<protein>
    <recommendedName>
        <fullName evidence="2">Dynein heavy chain C-terminal domain-containing protein</fullName>
    </recommendedName>
</protein>
<dbReference type="InterPro" id="IPR026983">
    <property type="entry name" value="DHC"/>
</dbReference>
<reference evidence="3" key="1">
    <citation type="submission" date="2019-07" db="EMBL/GenBank/DDBJ databases">
        <title>Annotation for the trematode Paragonimus miyazaki's.</title>
        <authorList>
            <person name="Choi Y.-J."/>
        </authorList>
    </citation>
    <scope>NUCLEOTIDE SEQUENCE</scope>
    <source>
        <strain evidence="3">Japan</strain>
    </source>
</reference>
<organism evidence="3 4">
    <name type="scientific">Paragonimus skrjabini miyazakii</name>
    <dbReference type="NCBI Taxonomy" id="59628"/>
    <lineage>
        <taxon>Eukaryota</taxon>
        <taxon>Metazoa</taxon>
        <taxon>Spiralia</taxon>
        <taxon>Lophotrochozoa</taxon>
        <taxon>Platyhelminthes</taxon>
        <taxon>Trematoda</taxon>
        <taxon>Digenea</taxon>
        <taxon>Plagiorchiida</taxon>
        <taxon>Troglotremata</taxon>
        <taxon>Troglotrematidae</taxon>
        <taxon>Paragonimus</taxon>
    </lineage>
</organism>
<dbReference type="GO" id="GO:0045505">
    <property type="term" value="F:dynein intermediate chain binding"/>
    <property type="evidence" value="ECO:0007669"/>
    <property type="project" value="InterPro"/>
</dbReference>